<dbReference type="InterPro" id="IPR051131">
    <property type="entry name" value="NEK_Ser/Thr_kinase_NIMA"/>
</dbReference>
<accession>A0A9J6CQR9</accession>
<keyword evidence="5 10" id="KW-0547">Nucleotide-binding</keyword>
<dbReference type="InterPro" id="IPR017441">
    <property type="entry name" value="Protein_kinase_ATP_BS"/>
</dbReference>
<evidence type="ECO:0000256" key="2">
    <source>
        <dbReference type="ARBA" id="ARBA00012513"/>
    </source>
</evidence>
<dbReference type="PROSITE" id="PS50011">
    <property type="entry name" value="PROTEIN_KINASE_DOM"/>
    <property type="match status" value="1"/>
</dbReference>
<evidence type="ECO:0000256" key="3">
    <source>
        <dbReference type="ARBA" id="ARBA00022527"/>
    </source>
</evidence>
<comment type="caution">
    <text evidence="13">The sequence shown here is derived from an EMBL/GenBank/DDBJ whole genome shotgun (WGS) entry which is preliminary data.</text>
</comment>
<evidence type="ECO:0000256" key="11">
    <source>
        <dbReference type="RuleBase" id="RU000304"/>
    </source>
</evidence>
<dbReference type="EC" id="2.7.11.1" evidence="2"/>
<protein>
    <recommendedName>
        <fullName evidence="2">non-specific serine/threonine protein kinase</fullName>
        <ecNumber evidence="2">2.7.11.1</ecNumber>
    </recommendedName>
</protein>
<keyword evidence="6" id="KW-0418">Kinase</keyword>
<dbReference type="PANTHER" id="PTHR44899:SF3">
    <property type="entry name" value="SERINE_THREONINE-PROTEIN KINASE NEK1"/>
    <property type="match status" value="1"/>
</dbReference>
<evidence type="ECO:0000256" key="4">
    <source>
        <dbReference type="ARBA" id="ARBA00022679"/>
    </source>
</evidence>
<evidence type="ECO:0000313" key="13">
    <source>
        <dbReference type="EMBL" id="KAG5684296.1"/>
    </source>
</evidence>
<dbReference type="OrthoDB" id="248923at2759"/>
<evidence type="ECO:0000256" key="8">
    <source>
        <dbReference type="ARBA" id="ARBA00047899"/>
    </source>
</evidence>
<dbReference type="GO" id="GO:0006950">
    <property type="term" value="P:response to stress"/>
    <property type="evidence" value="ECO:0007669"/>
    <property type="project" value="UniProtKB-ARBA"/>
</dbReference>
<keyword evidence="3 11" id="KW-0723">Serine/threonine-protein kinase</keyword>
<dbReference type="Gene3D" id="1.10.510.10">
    <property type="entry name" value="Transferase(Phosphotransferase) domain 1"/>
    <property type="match status" value="1"/>
</dbReference>
<evidence type="ECO:0000259" key="12">
    <source>
        <dbReference type="PROSITE" id="PS50011"/>
    </source>
</evidence>
<dbReference type="Pfam" id="PF00069">
    <property type="entry name" value="Pkinase"/>
    <property type="match status" value="1"/>
</dbReference>
<evidence type="ECO:0000256" key="10">
    <source>
        <dbReference type="PROSITE-ProRule" id="PRU10141"/>
    </source>
</evidence>
<dbReference type="InterPro" id="IPR001245">
    <property type="entry name" value="Ser-Thr/Tyr_kinase_cat_dom"/>
</dbReference>
<gene>
    <name evidence="13" type="ORF">PVAND_013531</name>
</gene>
<dbReference type="InterPro" id="IPR011009">
    <property type="entry name" value="Kinase-like_dom_sf"/>
</dbReference>
<dbReference type="GO" id="GO:0004674">
    <property type="term" value="F:protein serine/threonine kinase activity"/>
    <property type="evidence" value="ECO:0007669"/>
    <property type="project" value="UniProtKB-KW"/>
</dbReference>
<evidence type="ECO:0000256" key="6">
    <source>
        <dbReference type="ARBA" id="ARBA00022777"/>
    </source>
</evidence>
<organism evidence="13 14">
    <name type="scientific">Polypedilum vanderplanki</name>
    <name type="common">Sleeping chironomid midge</name>
    <dbReference type="NCBI Taxonomy" id="319348"/>
    <lineage>
        <taxon>Eukaryota</taxon>
        <taxon>Metazoa</taxon>
        <taxon>Ecdysozoa</taxon>
        <taxon>Arthropoda</taxon>
        <taxon>Hexapoda</taxon>
        <taxon>Insecta</taxon>
        <taxon>Pterygota</taxon>
        <taxon>Neoptera</taxon>
        <taxon>Endopterygota</taxon>
        <taxon>Diptera</taxon>
        <taxon>Nematocera</taxon>
        <taxon>Chironomoidea</taxon>
        <taxon>Chironomidae</taxon>
        <taxon>Chironominae</taxon>
        <taxon>Polypedilum</taxon>
        <taxon>Polypedilum</taxon>
    </lineage>
</organism>
<dbReference type="SMART" id="SM00220">
    <property type="entry name" value="S_TKc"/>
    <property type="match status" value="1"/>
</dbReference>
<dbReference type="PROSITE" id="PS00107">
    <property type="entry name" value="PROTEIN_KINASE_ATP"/>
    <property type="match status" value="1"/>
</dbReference>
<dbReference type="PRINTS" id="PR00109">
    <property type="entry name" value="TYRKINASE"/>
</dbReference>
<dbReference type="PROSITE" id="PS00108">
    <property type="entry name" value="PROTEIN_KINASE_ST"/>
    <property type="match status" value="1"/>
</dbReference>
<evidence type="ECO:0000256" key="7">
    <source>
        <dbReference type="ARBA" id="ARBA00022840"/>
    </source>
</evidence>
<feature type="domain" description="Protein kinase" evidence="12">
    <location>
        <begin position="5"/>
        <end position="260"/>
    </location>
</feature>
<dbReference type="GO" id="GO:0005524">
    <property type="term" value="F:ATP binding"/>
    <property type="evidence" value="ECO:0007669"/>
    <property type="project" value="UniProtKB-UniRule"/>
</dbReference>
<evidence type="ECO:0000256" key="1">
    <source>
        <dbReference type="ARBA" id="ARBA00010886"/>
    </source>
</evidence>
<feature type="binding site" evidence="10">
    <location>
        <position position="33"/>
    </location>
    <ligand>
        <name>ATP</name>
        <dbReference type="ChEBI" id="CHEBI:30616"/>
    </ligand>
</feature>
<proteinExistence type="inferred from homology"/>
<keyword evidence="7 10" id="KW-0067">ATP-binding</keyword>
<name>A0A9J6CQR9_POLVA</name>
<comment type="catalytic activity">
    <reaction evidence="9">
        <text>L-seryl-[protein] + ATP = O-phospho-L-seryl-[protein] + ADP + H(+)</text>
        <dbReference type="Rhea" id="RHEA:17989"/>
        <dbReference type="Rhea" id="RHEA-COMP:9863"/>
        <dbReference type="Rhea" id="RHEA-COMP:11604"/>
        <dbReference type="ChEBI" id="CHEBI:15378"/>
        <dbReference type="ChEBI" id="CHEBI:29999"/>
        <dbReference type="ChEBI" id="CHEBI:30616"/>
        <dbReference type="ChEBI" id="CHEBI:83421"/>
        <dbReference type="ChEBI" id="CHEBI:456216"/>
        <dbReference type="EC" id="2.7.11.1"/>
    </reaction>
</comment>
<keyword evidence="14" id="KW-1185">Reference proteome</keyword>
<evidence type="ECO:0000313" key="14">
    <source>
        <dbReference type="Proteomes" id="UP001107558"/>
    </source>
</evidence>
<comment type="similarity">
    <text evidence="1">Belongs to the protein kinase superfamily. NEK Ser/Thr protein kinase family. NIMA subfamily.</text>
</comment>
<dbReference type="EMBL" id="JADBJN010000001">
    <property type="protein sequence ID" value="KAG5684296.1"/>
    <property type="molecule type" value="Genomic_DNA"/>
</dbReference>
<dbReference type="AlphaFoldDB" id="A0A9J6CQR9"/>
<dbReference type="InterPro" id="IPR000719">
    <property type="entry name" value="Prot_kinase_dom"/>
</dbReference>
<reference evidence="13" key="1">
    <citation type="submission" date="2021-03" db="EMBL/GenBank/DDBJ databases">
        <title>Chromosome level genome of the anhydrobiotic midge Polypedilum vanderplanki.</title>
        <authorList>
            <person name="Yoshida Y."/>
            <person name="Kikawada T."/>
            <person name="Gusev O."/>
        </authorList>
    </citation>
    <scope>NUCLEOTIDE SEQUENCE</scope>
    <source>
        <strain evidence="13">NIAS01</strain>
        <tissue evidence="13">Whole body or cell culture</tissue>
    </source>
</reference>
<evidence type="ECO:0000256" key="9">
    <source>
        <dbReference type="ARBA" id="ARBA00048679"/>
    </source>
</evidence>
<dbReference type="Proteomes" id="UP001107558">
    <property type="component" value="Chromosome 1"/>
</dbReference>
<dbReference type="InterPro" id="IPR008271">
    <property type="entry name" value="Ser/Thr_kinase_AS"/>
</dbReference>
<dbReference type="PANTHER" id="PTHR44899">
    <property type="entry name" value="CAMK FAMILY PROTEIN KINASE"/>
    <property type="match status" value="1"/>
</dbReference>
<keyword evidence="4" id="KW-0808">Transferase</keyword>
<sequence>MTENYKIVRTLGHGSFGKVFLVKDSTGREFALKNVSLFEQTKYALNEFQVMKTLNHPQIIKLYDFYPSSTAFNFVMEYAVNGTLCDLIQKYTKNEGVYRLRTVSLLNYFCDIVHGVRYLHSKNIIHRDLKPANILIDKNWRFKLCDFGVSKIIENFPQQHTSIGTLTYMSPEVYLHRPYDKSCDIWSLGLILYEMAFFKHLFNRDEKVRIINYTISFKCPIIKWESRCYDPRFQELLEIMVQRTPNKRASADFICKHNLLYFLFHEHELEAKKFIEENAANRRKSKIF</sequence>
<comment type="catalytic activity">
    <reaction evidence="8">
        <text>L-threonyl-[protein] + ATP = O-phospho-L-threonyl-[protein] + ADP + H(+)</text>
        <dbReference type="Rhea" id="RHEA:46608"/>
        <dbReference type="Rhea" id="RHEA-COMP:11060"/>
        <dbReference type="Rhea" id="RHEA-COMP:11605"/>
        <dbReference type="ChEBI" id="CHEBI:15378"/>
        <dbReference type="ChEBI" id="CHEBI:30013"/>
        <dbReference type="ChEBI" id="CHEBI:30616"/>
        <dbReference type="ChEBI" id="CHEBI:61977"/>
        <dbReference type="ChEBI" id="CHEBI:456216"/>
        <dbReference type="EC" id="2.7.11.1"/>
    </reaction>
</comment>
<dbReference type="SUPFAM" id="SSF56112">
    <property type="entry name" value="Protein kinase-like (PK-like)"/>
    <property type="match status" value="1"/>
</dbReference>
<evidence type="ECO:0000256" key="5">
    <source>
        <dbReference type="ARBA" id="ARBA00022741"/>
    </source>
</evidence>